<evidence type="ECO:0000313" key="2">
    <source>
        <dbReference type="EMBL" id="APC47800.1"/>
    </source>
</evidence>
<reference evidence="2 3" key="1">
    <citation type="submission" date="2016-11" db="EMBL/GenBank/DDBJ databases">
        <title>Complete genome sequencing of Virgibacillus halodenitrificans PDB-F2.</title>
        <authorList>
            <person name="Sun Z."/>
            <person name="Zhou Y."/>
            <person name="Li H."/>
        </authorList>
    </citation>
    <scope>NUCLEOTIDE SEQUENCE [LARGE SCALE GENOMIC DNA]</scope>
    <source>
        <strain evidence="2 3">PDB-F2</strain>
    </source>
</reference>
<dbReference type="AlphaFoldDB" id="A0AAC9NKE1"/>
<dbReference type="GeneID" id="71513986"/>
<accession>A0AAC9NKE1</accession>
<feature type="transmembrane region" description="Helical" evidence="1">
    <location>
        <begin position="12"/>
        <end position="31"/>
    </location>
</feature>
<dbReference type="EMBL" id="CP017962">
    <property type="protein sequence ID" value="APC47800.1"/>
    <property type="molecule type" value="Genomic_DNA"/>
</dbReference>
<sequence length="90" mass="10171">MNFINFIDPFLMQLVIVPVVVIGLGVLAAILTKRVFVGPIVTLLLYLLYEIWSSLYYYPESGISLTIFNIIYPFITFIISGVADKHGEKD</sequence>
<dbReference type="KEGG" id="vhl:BME96_06270"/>
<gene>
    <name evidence="2" type="ORF">BME96_06270</name>
</gene>
<dbReference type="RefSeq" id="WP_071648659.1">
    <property type="nucleotide sequence ID" value="NZ_CP017962.1"/>
</dbReference>
<proteinExistence type="predicted"/>
<organism evidence="2 3">
    <name type="scientific">Virgibacillus halodenitrificans</name>
    <name type="common">Bacillus halodenitrificans</name>
    <dbReference type="NCBI Taxonomy" id="1482"/>
    <lineage>
        <taxon>Bacteria</taxon>
        <taxon>Bacillati</taxon>
        <taxon>Bacillota</taxon>
        <taxon>Bacilli</taxon>
        <taxon>Bacillales</taxon>
        <taxon>Bacillaceae</taxon>
        <taxon>Virgibacillus</taxon>
    </lineage>
</organism>
<name>A0AAC9NKE1_VIRHA</name>
<feature type="transmembrane region" description="Helical" evidence="1">
    <location>
        <begin position="63"/>
        <end position="83"/>
    </location>
</feature>
<dbReference type="Proteomes" id="UP000182945">
    <property type="component" value="Chromosome"/>
</dbReference>
<evidence type="ECO:0000313" key="3">
    <source>
        <dbReference type="Proteomes" id="UP000182945"/>
    </source>
</evidence>
<keyword evidence="1" id="KW-0812">Transmembrane</keyword>
<keyword evidence="1" id="KW-1133">Transmembrane helix</keyword>
<protein>
    <submittedName>
        <fullName evidence="2">Uncharacterized protein</fullName>
    </submittedName>
</protein>
<feature type="transmembrane region" description="Helical" evidence="1">
    <location>
        <begin position="36"/>
        <end position="57"/>
    </location>
</feature>
<evidence type="ECO:0000256" key="1">
    <source>
        <dbReference type="SAM" id="Phobius"/>
    </source>
</evidence>
<keyword evidence="1" id="KW-0472">Membrane</keyword>